<dbReference type="Pfam" id="PF00873">
    <property type="entry name" value="ACR_tran"/>
    <property type="match status" value="1"/>
</dbReference>
<dbReference type="AlphaFoldDB" id="A0A3N6NNR1"/>
<dbReference type="RefSeq" id="WP_134239672.1">
    <property type="nucleotide sequence ID" value="NZ_RCBY01000546.1"/>
</dbReference>
<feature type="non-terminal residue" evidence="1">
    <location>
        <position position="201"/>
    </location>
</feature>
<reference evidence="1 2" key="1">
    <citation type="journal article" date="2018" name="ACS Chem. Biol.">
        <title>Ketoreductase domain dysfunction expands chemodiversity: malyngamide biosynthesis in the cyanobacterium Okeania hirsuta.</title>
        <authorList>
            <person name="Moss N.A."/>
            <person name="Leao T."/>
            <person name="Rankin M."/>
            <person name="McCullough T.M."/>
            <person name="Qu P."/>
            <person name="Korobeynikov A."/>
            <person name="Smith J.L."/>
            <person name="Gerwick L."/>
            <person name="Gerwick W.H."/>
        </authorList>
    </citation>
    <scope>NUCLEOTIDE SEQUENCE [LARGE SCALE GENOMIC DNA]</scope>
    <source>
        <strain evidence="1 2">PAB10Feb10-1</strain>
    </source>
</reference>
<evidence type="ECO:0000313" key="2">
    <source>
        <dbReference type="Proteomes" id="UP000269154"/>
    </source>
</evidence>
<dbReference type="Gene3D" id="3.30.2090.10">
    <property type="entry name" value="Multidrug efflux transporter AcrB TolC docking domain, DN and DC subdomains"/>
    <property type="match status" value="1"/>
</dbReference>
<dbReference type="EMBL" id="RCBY01000546">
    <property type="protein sequence ID" value="RQH16725.1"/>
    <property type="molecule type" value="Genomic_DNA"/>
</dbReference>
<dbReference type="Gene3D" id="3.30.70.1440">
    <property type="entry name" value="Multidrug efflux transporter AcrB pore domain"/>
    <property type="match status" value="1"/>
</dbReference>
<dbReference type="PANTHER" id="PTHR32063">
    <property type="match status" value="1"/>
</dbReference>
<evidence type="ECO:0000313" key="1">
    <source>
        <dbReference type="EMBL" id="RQH16725.1"/>
    </source>
</evidence>
<name>A0A3N6NNR1_9CYAN</name>
<dbReference type="PANTHER" id="PTHR32063:SF0">
    <property type="entry name" value="SWARMING MOTILITY PROTEIN SWRC"/>
    <property type="match status" value="1"/>
</dbReference>
<organism evidence="1 2">
    <name type="scientific">Okeania hirsuta</name>
    <dbReference type="NCBI Taxonomy" id="1458930"/>
    <lineage>
        <taxon>Bacteria</taxon>
        <taxon>Bacillati</taxon>
        <taxon>Cyanobacteriota</taxon>
        <taxon>Cyanophyceae</taxon>
        <taxon>Oscillatoriophycideae</taxon>
        <taxon>Oscillatoriales</taxon>
        <taxon>Microcoleaceae</taxon>
        <taxon>Okeania</taxon>
    </lineage>
</organism>
<dbReference type="GO" id="GO:0005886">
    <property type="term" value="C:plasma membrane"/>
    <property type="evidence" value="ECO:0007669"/>
    <property type="project" value="TreeGrafter"/>
</dbReference>
<dbReference type="GO" id="GO:0042910">
    <property type="term" value="F:xenobiotic transmembrane transporter activity"/>
    <property type="evidence" value="ECO:0007669"/>
    <property type="project" value="TreeGrafter"/>
</dbReference>
<proteinExistence type="predicted"/>
<dbReference type="InterPro" id="IPR001036">
    <property type="entry name" value="Acrflvin-R"/>
</dbReference>
<dbReference type="SUPFAM" id="SSF82714">
    <property type="entry name" value="Multidrug efflux transporter AcrB TolC docking domain, DN and DC subdomains"/>
    <property type="match status" value="1"/>
</dbReference>
<dbReference type="Gene3D" id="3.30.70.1430">
    <property type="entry name" value="Multidrug efflux transporter AcrB pore domain"/>
    <property type="match status" value="1"/>
</dbReference>
<comment type="caution">
    <text evidence="1">The sequence shown here is derived from an EMBL/GenBank/DDBJ whole genome shotgun (WGS) entry which is preliminary data.</text>
</comment>
<sequence>MLKEYNVQRFYELLEELRGEFASYPAARIDVKEFVQGPPSEAPVAIKIYGNDLDDLQAYAKEIEQIVRNTSGTINVDNPTRTKSTDLFFKINRDKATMLGVPIFAIDKTIRSYVSGAVVGKYRDKKADDFNIVLRYDYDDKFTLEDFDKISVQSMSGRFIPLKQLADIEFAEAPSQITHLDTDRTATILADLEFGYTLDPV</sequence>
<accession>A0A3N6NNR1</accession>
<protein>
    <submittedName>
        <fullName evidence="1">Efflux RND transporter permease subunit</fullName>
    </submittedName>
</protein>
<gene>
    <name evidence="1" type="ORF">D5R40_33825</name>
</gene>
<dbReference type="InterPro" id="IPR027463">
    <property type="entry name" value="AcrB_DN_DC_subdom"/>
</dbReference>
<keyword evidence="2" id="KW-1185">Reference proteome</keyword>
<dbReference type="Proteomes" id="UP000269154">
    <property type="component" value="Unassembled WGS sequence"/>
</dbReference>